<feature type="signal peptide" evidence="12">
    <location>
        <begin position="1"/>
        <end position="26"/>
    </location>
</feature>
<dbReference type="Pfam" id="PF07715">
    <property type="entry name" value="Plug"/>
    <property type="match status" value="1"/>
</dbReference>
<dbReference type="InterPro" id="IPR000531">
    <property type="entry name" value="Beta-barrel_TonB"/>
</dbReference>
<keyword evidence="12" id="KW-0732">Signal</keyword>
<name>A0A3N0V6Y1_9PROT</name>
<dbReference type="PANTHER" id="PTHR30069:SF39">
    <property type="entry name" value="BLL6183 PROTEIN"/>
    <property type="match status" value="1"/>
</dbReference>
<keyword evidence="7 10" id="KW-0472">Membrane</keyword>
<dbReference type="InterPro" id="IPR036942">
    <property type="entry name" value="Beta-barrel_TonB_sf"/>
</dbReference>
<dbReference type="AlphaFoldDB" id="A0A3N0V6Y1"/>
<evidence type="ECO:0000256" key="5">
    <source>
        <dbReference type="ARBA" id="ARBA00022692"/>
    </source>
</evidence>
<keyword evidence="16" id="KW-1185">Reference proteome</keyword>
<dbReference type="GO" id="GO:0015344">
    <property type="term" value="F:siderophore uptake transmembrane transporter activity"/>
    <property type="evidence" value="ECO:0007669"/>
    <property type="project" value="TreeGrafter"/>
</dbReference>
<evidence type="ECO:0000256" key="2">
    <source>
        <dbReference type="ARBA" id="ARBA00009810"/>
    </source>
</evidence>
<dbReference type="GO" id="GO:0044718">
    <property type="term" value="P:siderophore transmembrane transport"/>
    <property type="evidence" value="ECO:0007669"/>
    <property type="project" value="TreeGrafter"/>
</dbReference>
<protein>
    <submittedName>
        <fullName evidence="15">TonB-dependent receptor</fullName>
    </submittedName>
</protein>
<feature type="domain" description="TonB-dependent receptor plug" evidence="14">
    <location>
        <begin position="59"/>
        <end position="171"/>
    </location>
</feature>
<evidence type="ECO:0000313" key="15">
    <source>
        <dbReference type="EMBL" id="ROH88550.1"/>
    </source>
</evidence>
<dbReference type="PROSITE" id="PS52016">
    <property type="entry name" value="TONB_DEPENDENT_REC_3"/>
    <property type="match status" value="1"/>
</dbReference>
<accession>A0A3N0V6Y1</accession>
<keyword evidence="8 15" id="KW-0675">Receptor</keyword>
<comment type="caution">
    <text evidence="15">The sequence shown here is derived from an EMBL/GenBank/DDBJ whole genome shotgun (WGS) entry which is preliminary data.</text>
</comment>
<evidence type="ECO:0000256" key="1">
    <source>
        <dbReference type="ARBA" id="ARBA00004571"/>
    </source>
</evidence>
<proteinExistence type="inferred from homology"/>
<keyword evidence="5 10" id="KW-0812">Transmembrane</keyword>
<evidence type="ECO:0000259" key="14">
    <source>
        <dbReference type="Pfam" id="PF07715"/>
    </source>
</evidence>
<reference evidence="15 16" key="1">
    <citation type="submission" date="2018-10" db="EMBL/GenBank/DDBJ databases">
        <authorList>
            <person name="Chen W.-M."/>
        </authorList>
    </citation>
    <scope>NUCLEOTIDE SEQUENCE [LARGE SCALE GENOMIC DNA]</scope>
    <source>
        <strain evidence="15 16">H-5</strain>
    </source>
</reference>
<evidence type="ECO:0000256" key="9">
    <source>
        <dbReference type="ARBA" id="ARBA00023237"/>
    </source>
</evidence>
<evidence type="ECO:0000313" key="16">
    <source>
        <dbReference type="Proteomes" id="UP000275137"/>
    </source>
</evidence>
<comment type="subcellular location">
    <subcellularLocation>
        <location evidence="1 10">Cell outer membrane</location>
        <topology evidence="1 10">Multi-pass membrane protein</topology>
    </subcellularLocation>
</comment>
<comment type="similarity">
    <text evidence="2 10 11">Belongs to the TonB-dependent receptor family.</text>
</comment>
<dbReference type="PANTHER" id="PTHR30069">
    <property type="entry name" value="TONB-DEPENDENT OUTER MEMBRANE RECEPTOR"/>
    <property type="match status" value="1"/>
</dbReference>
<dbReference type="GO" id="GO:0009279">
    <property type="term" value="C:cell outer membrane"/>
    <property type="evidence" value="ECO:0007669"/>
    <property type="project" value="UniProtKB-SubCell"/>
</dbReference>
<dbReference type="Gene3D" id="2.170.130.10">
    <property type="entry name" value="TonB-dependent receptor, plug domain"/>
    <property type="match status" value="1"/>
</dbReference>
<organism evidence="15 16">
    <name type="scientific">Pseudomethylobacillus aquaticus</name>
    <dbReference type="NCBI Taxonomy" id="2676064"/>
    <lineage>
        <taxon>Bacteria</taxon>
        <taxon>Pseudomonadati</taxon>
        <taxon>Pseudomonadota</taxon>
        <taxon>Betaproteobacteria</taxon>
        <taxon>Nitrosomonadales</taxon>
        <taxon>Methylophilaceae</taxon>
        <taxon>Pseudomethylobacillus</taxon>
    </lineage>
</organism>
<dbReference type="Proteomes" id="UP000275137">
    <property type="component" value="Unassembled WGS sequence"/>
</dbReference>
<gene>
    <name evidence="15" type="ORF">ED236_00090</name>
</gene>
<dbReference type="Gene3D" id="2.40.170.20">
    <property type="entry name" value="TonB-dependent receptor, beta-barrel domain"/>
    <property type="match status" value="1"/>
</dbReference>
<dbReference type="InterPro" id="IPR037066">
    <property type="entry name" value="Plug_dom_sf"/>
</dbReference>
<dbReference type="InterPro" id="IPR039426">
    <property type="entry name" value="TonB-dep_rcpt-like"/>
</dbReference>
<evidence type="ECO:0000256" key="3">
    <source>
        <dbReference type="ARBA" id="ARBA00022448"/>
    </source>
</evidence>
<evidence type="ECO:0000256" key="6">
    <source>
        <dbReference type="ARBA" id="ARBA00023077"/>
    </source>
</evidence>
<evidence type="ECO:0000259" key="13">
    <source>
        <dbReference type="Pfam" id="PF00593"/>
    </source>
</evidence>
<keyword evidence="4 10" id="KW-1134">Transmembrane beta strand</keyword>
<dbReference type="SUPFAM" id="SSF56935">
    <property type="entry name" value="Porins"/>
    <property type="match status" value="1"/>
</dbReference>
<evidence type="ECO:0000256" key="12">
    <source>
        <dbReference type="SAM" id="SignalP"/>
    </source>
</evidence>
<dbReference type="InterPro" id="IPR012910">
    <property type="entry name" value="Plug_dom"/>
</dbReference>
<evidence type="ECO:0000256" key="10">
    <source>
        <dbReference type="PROSITE-ProRule" id="PRU01360"/>
    </source>
</evidence>
<dbReference type="CDD" id="cd01347">
    <property type="entry name" value="ligand_gated_channel"/>
    <property type="match status" value="1"/>
</dbReference>
<evidence type="ECO:0000256" key="7">
    <source>
        <dbReference type="ARBA" id="ARBA00023136"/>
    </source>
</evidence>
<feature type="domain" description="TonB-dependent receptor-like beta-barrel" evidence="13">
    <location>
        <begin position="235"/>
        <end position="758"/>
    </location>
</feature>
<evidence type="ECO:0000256" key="11">
    <source>
        <dbReference type="RuleBase" id="RU003357"/>
    </source>
</evidence>
<keyword evidence="9 10" id="KW-0998">Cell outer membrane</keyword>
<sequence length="820" mass="89753">MYRNTRFQRKLILMLVASTLSAQAWAEEAADTKNKSTVKTDKVEVISTTPLPGIGIDIDKVPANVQVVKGEELERQQSLTIADYMMQNMVGVNINDTQNNPFQPDVNFRGFSASPLLGTPQGLSVFMDGVRINEPFGDVVSWDLIPMNALAGMQLVPGSNPLFGLNTLGGAISMQTKRGATHRGGAIEFSGGSWGRRHSQFEYGGKEANGLDYFISGNYFDEDGWRDGSPSEVKQLFGQLGWQNETTDLNLTVALADNNLIGNGLVQREFLRAQGYDSINTKPDQTENKMGFVTLNGSHWLSDTVMWSGNAYYRNVRTNTLNGDGNDDIDTDAFAGLGFAGDINDVNQRNAFIMSQCVGGADEDTAEAVCSGALNRSKSRRTGYGTTGQFTFNQDVFGRNNQFVVGMGYDRSRTDFEQSTEFGLLSPSRGVNGVSVFGDENVVDLRGVNRTWSIFATDTFSINELLHLTMSGRYNYTSVQNRDRINPIPDPDPTQNESLTGNHTFGRFNPSIGLAITPNKTTSIYANYNEGSRAPTSIELGCANPDQPCKLPNALAGDPPLSQVVSKTFETGVRGKFSPEFGYSASLYRTQNTDDIQFIASNSSGAGFFDNVGRTRRMGLDLGLNGDVGRFRWFAGYSYIKATYESEFNIVNEVNTSTEVVGVDANGEDVEAIRVRRGDNIPGIPRHQFKLRAQWQATPNWTIGTNVLAFADQFARGNENNRDDGPGAKIAGYTVVNLDTRYRFGNSGWQAFARVNNIFDREYFTGALLGETFFNAAGQYQGGEDDRSSLVAPGAPRAAWIGVRYEFGGRNSNTASASSK</sequence>
<dbReference type="EMBL" id="RJVP01000001">
    <property type="protein sequence ID" value="ROH88550.1"/>
    <property type="molecule type" value="Genomic_DNA"/>
</dbReference>
<evidence type="ECO:0000256" key="4">
    <source>
        <dbReference type="ARBA" id="ARBA00022452"/>
    </source>
</evidence>
<evidence type="ECO:0000256" key="8">
    <source>
        <dbReference type="ARBA" id="ARBA00023170"/>
    </source>
</evidence>
<keyword evidence="6 11" id="KW-0798">TonB box</keyword>
<keyword evidence="3 10" id="KW-0813">Transport</keyword>
<feature type="chain" id="PRO_5018069422" evidence="12">
    <location>
        <begin position="27"/>
        <end position="820"/>
    </location>
</feature>
<dbReference type="Pfam" id="PF00593">
    <property type="entry name" value="TonB_dep_Rec_b-barrel"/>
    <property type="match status" value="1"/>
</dbReference>